<feature type="region of interest" description="Disordered" evidence="1">
    <location>
        <begin position="1"/>
        <end position="30"/>
    </location>
</feature>
<keyword evidence="2" id="KW-0812">Transmembrane</keyword>
<organism evidence="3 4">
    <name type="scientific">Micromonospora zhanjiangensis</name>
    <dbReference type="NCBI Taxonomy" id="1522057"/>
    <lineage>
        <taxon>Bacteria</taxon>
        <taxon>Bacillati</taxon>
        <taxon>Actinomycetota</taxon>
        <taxon>Actinomycetes</taxon>
        <taxon>Micromonosporales</taxon>
        <taxon>Micromonosporaceae</taxon>
        <taxon>Micromonospora</taxon>
    </lineage>
</organism>
<evidence type="ECO:0000256" key="1">
    <source>
        <dbReference type="SAM" id="MobiDB-lite"/>
    </source>
</evidence>
<dbReference type="RefSeq" id="WP_377541587.1">
    <property type="nucleotide sequence ID" value="NZ_JBHSBN010000001.1"/>
</dbReference>
<dbReference type="Proteomes" id="UP001595868">
    <property type="component" value="Unassembled WGS sequence"/>
</dbReference>
<keyword evidence="2" id="KW-1133">Transmembrane helix</keyword>
<feature type="compositionally biased region" description="Basic and acidic residues" evidence="1">
    <location>
        <begin position="1"/>
        <end position="14"/>
    </location>
</feature>
<gene>
    <name evidence="3" type="ORF">ACFOX0_01715</name>
</gene>
<feature type="compositionally biased region" description="Pro residues" evidence="1">
    <location>
        <begin position="89"/>
        <end position="100"/>
    </location>
</feature>
<dbReference type="EMBL" id="JBHSBN010000001">
    <property type="protein sequence ID" value="MFC4104658.1"/>
    <property type="molecule type" value="Genomic_DNA"/>
</dbReference>
<feature type="transmembrane region" description="Helical" evidence="2">
    <location>
        <begin position="44"/>
        <end position="63"/>
    </location>
</feature>
<evidence type="ECO:0000256" key="2">
    <source>
        <dbReference type="SAM" id="Phobius"/>
    </source>
</evidence>
<reference evidence="4" key="1">
    <citation type="journal article" date="2019" name="Int. J. Syst. Evol. Microbiol.">
        <title>The Global Catalogue of Microorganisms (GCM) 10K type strain sequencing project: providing services to taxonomists for standard genome sequencing and annotation.</title>
        <authorList>
            <consortium name="The Broad Institute Genomics Platform"/>
            <consortium name="The Broad Institute Genome Sequencing Center for Infectious Disease"/>
            <person name="Wu L."/>
            <person name="Ma J."/>
        </authorList>
    </citation>
    <scope>NUCLEOTIDE SEQUENCE [LARGE SCALE GENOMIC DNA]</scope>
    <source>
        <strain evidence="4">2902at01</strain>
    </source>
</reference>
<keyword evidence="2" id="KW-0472">Membrane</keyword>
<evidence type="ECO:0000313" key="3">
    <source>
        <dbReference type="EMBL" id="MFC4104658.1"/>
    </source>
</evidence>
<comment type="caution">
    <text evidence="3">The sequence shown here is derived from an EMBL/GenBank/DDBJ whole genome shotgun (WGS) entry which is preliminary data.</text>
</comment>
<sequence>MTPEELQRALRDSMSRQVAAPPAPAADRAGAVISRGRRAQRLRTGTGVALAAVATAVVSVFAGQLTGPGIPVIGDPFVDPTASADVPVPDGPTPGPTAPDGPPAVDVVVGATLHTTAGGRVDLSAVGPVATVRRAPVGWLVITRPRPGTAGLWYVTATARPVPVLTDIDAVTVASDGQRVSWRAGGTLSVGTLSGGTFSSSTDVPAPPGAEPAGFVGVAVLLRRAEAQGGGYGLWWPAEPTPPTWSWNPDALGVYGQLPENRGLLGLVSAGQPARPCLAVLDVNRALAPLRTACGAPLGGDARGAISPDGRWLVADAEHPAGTPTAGPGSCLVVDLATVFDRPTGARPAGPALTGDPVWTDAGSLTYLGGPAELVRVAADRIAAGGEGVERFPVPNARAGDPVVLVADTR</sequence>
<accession>A0ABV8KFB0</accession>
<keyword evidence="4" id="KW-1185">Reference proteome</keyword>
<evidence type="ECO:0008006" key="5">
    <source>
        <dbReference type="Google" id="ProtNLM"/>
    </source>
</evidence>
<evidence type="ECO:0000313" key="4">
    <source>
        <dbReference type="Proteomes" id="UP001595868"/>
    </source>
</evidence>
<name>A0ABV8KFB0_9ACTN</name>
<protein>
    <recommendedName>
        <fullName evidence="5">WD40-like Beta Propeller Repeat</fullName>
    </recommendedName>
</protein>
<feature type="region of interest" description="Disordered" evidence="1">
    <location>
        <begin position="81"/>
        <end position="100"/>
    </location>
</feature>
<proteinExistence type="predicted"/>